<sequence>MFQRKYCYAVHLCILYSKDRDSYNVTISRLHLALNAIKKTILIIFL</sequence>
<proteinExistence type="predicted"/>
<gene>
    <name evidence="1" type="ORF">N47_E51600</name>
</gene>
<evidence type="ECO:0000313" key="1">
    <source>
        <dbReference type="EMBL" id="CBX31648.1"/>
    </source>
</evidence>
<organism evidence="1">
    <name type="scientific">uncultured Desulfobacterium sp</name>
    <dbReference type="NCBI Taxonomy" id="201089"/>
    <lineage>
        <taxon>Bacteria</taxon>
        <taxon>Pseudomonadati</taxon>
        <taxon>Thermodesulfobacteriota</taxon>
        <taxon>Desulfobacteria</taxon>
        <taxon>Desulfobacterales</taxon>
        <taxon>Desulfobacteriaceae</taxon>
        <taxon>Desulfobacterium</taxon>
        <taxon>environmental samples</taxon>
    </lineage>
</organism>
<name>E1YK44_9BACT</name>
<protein>
    <submittedName>
        <fullName evidence="1">Uncharacterized protein</fullName>
    </submittedName>
</protein>
<dbReference type="AlphaFoldDB" id="E1YK44"/>
<dbReference type="EMBL" id="FR695877">
    <property type="protein sequence ID" value="CBX31648.1"/>
    <property type="molecule type" value="Genomic_DNA"/>
</dbReference>
<reference evidence="1" key="1">
    <citation type="journal article" date="2011" name="Environ. Microbiol.">
        <title>Genomic insights into the metabolic potential of the polycyclic aromatic hydrocarbon degrading sulfate-reducing Deltaproteobacterium N47.</title>
        <authorList>
            <person name="Bergmann F."/>
            <person name="Selesi D."/>
            <person name="Weinmaier T."/>
            <person name="Tischler P."/>
            <person name="Rattei T."/>
            <person name="Meckenstock R.U."/>
        </authorList>
    </citation>
    <scope>NUCLEOTIDE SEQUENCE</scope>
</reference>
<accession>E1YK44</accession>